<reference evidence="3" key="1">
    <citation type="journal article" date="2014" name="Int. J. Syst. Evol. Microbiol.">
        <title>Complete genome sequence of Corynebacterium casei LMG S-19264T (=DSM 44701T), isolated from a smear-ripened cheese.</title>
        <authorList>
            <consortium name="US DOE Joint Genome Institute (JGI-PGF)"/>
            <person name="Walter F."/>
            <person name="Albersmeier A."/>
            <person name="Kalinowski J."/>
            <person name="Ruckert C."/>
        </authorList>
    </citation>
    <scope>NUCLEOTIDE SEQUENCE</scope>
    <source>
        <strain evidence="3">JCM 3276</strain>
    </source>
</reference>
<dbReference type="InterPro" id="IPR038765">
    <property type="entry name" value="Papain-like_cys_pep_sf"/>
</dbReference>
<feature type="transmembrane region" description="Helical" evidence="1">
    <location>
        <begin position="166"/>
        <end position="185"/>
    </location>
</feature>
<gene>
    <name evidence="3" type="ORF">GCM10010171_39650</name>
</gene>
<evidence type="ECO:0000313" key="3">
    <source>
        <dbReference type="EMBL" id="GGS41112.1"/>
    </source>
</evidence>
<protein>
    <recommendedName>
        <fullName evidence="2">Transglutaminase-like domain-containing protein</fullName>
    </recommendedName>
</protein>
<proteinExistence type="predicted"/>
<feature type="domain" description="Transglutaminase-like" evidence="2">
    <location>
        <begin position="408"/>
        <end position="478"/>
    </location>
</feature>
<dbReference type="PANTHER" id="PTHR42736">
    <property type="entry name" value="PROTEIN-GLUTAMINE GAMMA-GLUTAMYLTRANSFERASE"/>
    <property type="match status" value="1"/>
</dbReference>
<feature type="transmembrane region" description="Helical" evidence="1">
    <location>
        <begin position="18"/>
        <end position="37"/>
    </location>
</feature>
<dbReference type="Proteomes" id="UP000660680">
    <property type="component" value="Unassembled WGS sequence"/>
</dbReference>
<keyword evidence="1" id="KW-1133">Transmembrane helix</keyword>
<evidence type="ECO:0000259" key="2">
    <source>
        <dbReference type="SMART" id="SM00460"/>
    </source>
</evidence>
<dbReference type="EMBL" id="BMRB01000003">
    <property type="protein sequence ID" value="GGS41112.1"/>
    <property type="molecule type" value="Genomic_DNA"/>
</dbReference>
<feature type="transmembrane region" description="Helical" evidence="1">
    <location>
        <begin position="142"/>
        <end position="159"/>
    </location>
</feature>
<evidence type="ECO:0000256" key="1">
    <source>
        <dbReference type="SAM" id="Phobius"/>
    </source>
</evidence>
<accession>A0A918GJ16</accession>
<keyword evidence="1" id="KW-0812">Transmembrane</keyword>
<comment type="caution">
    <text evidence="3">The sequence shown here is derived from an EMBL/GenBank/DDBJ whole genome shotgun (WGS) entry which is preliminary data.</text>
</comment>
<feature type="transmembrane region" description="Helical" evidence="1">
    <location>
        <begin position="532"/>
        <end position="550"/>
    </location>
</feature>
<name>A0A918GJ16_9PSEU</name>
<feature type="transmembrane region" description="Helical" evidence="1">
    <location>
        <begin position="94"/>
        <end position="111"/>
    </location>
</feature>
<dbReference type="InterPro" id="IPR052901">
    <property type="entry name" value="Bact_TGase-like"/>
</dbReference>
<dbReference type="InterPro" id="IPR021878">
    <property type="entry name" value="TgpA_N"/>
</dbReference>
<keyword evidence="1" id="KW-0472">Membrane</keyword>
<dbReference type="Pfam" id="PF11992">
    <property type="entry name" value="TgpA_N"/>
    <property type="match status" value="1"/>
</dbReference>
<dbReference type="SMART" id="SM00460">
    <property type="entry name" value="TGc"/>
    <property type="match status" value="1"/>
</dbReference>
<keyword evidence="4" id="KW-1185">Reference proteome</keyword>
<feature type="transmembrane region" description="Helical" evidence="1">
    <location>
        <begin position="118"/>
        <end position="136"/>
    </location>
</feature>
<dbReference type="AlphaFoldDB" id="A0A918GJ16"/>
<dbReference type="SUPFAM" id="SSF54001">
    <property type="entry name" value="Cysteine proteinases"/>
    <property type="match status" value="1"/>
</dbReference>
<dbReference type="Gene3D" id="3.10.620.30">
    <property type="match status" value="1"/>
</dbReference>
<dbReference type="InterPro" id="IPR002931">
    <property type="entry name" value="Transglutaminase-like"/>
</dbReference>
<reference evidence="3" key="2">
    <citation type="submission" date="2020-09" db="EMBL/GenBank/DDBJ databases">
        <authorList>
            <person name="Sun Q."/>
            <person name="Ohkuma M."/>
        </authorList>
    </citation>
    <scope>NUCLEOTIDE SEQUENCE</scope>
    <source>
        <strain evidence="3">JCM 3276</strain>
    </source>
</reference>
<sequence length="654" mass="67555">MLLAVAAVPLAQGWSGAVAYPVFAAAIVVAHALVAAAGSRFGGGTVLSVLLPVGLFGGYFAARGAIPGGPLEVLRDSVPRLLTAARPAPPSVDLLMPGAVLVFCVAVLAAVSLRGARLLGPPLAAVALYAAGALLTGGQADPYGLVAVGVVAVALAGWVRVAEAPLILGAVVALVAVVLPGANAFEPRELVRPPVADVQVANPLPRLAAWAAAPETELFRLRGPQLPVRLAVLADYTGASWRASALYGPLGAVDAPDLPPGQRVEEASVEFVVGALDGTWLPGVGRTVSTSIGDALVDADSGALVLPRGLAPGLRYTVRGVVDQPTDEALAAAGVPGGPAVRRYLALPNLPTELAEYARRGVESARTPYEQAVALEQVVRLDRVPDAEAPTGSSYARISQFLFGAPGSTGAGKGTAEQFATAYAVLARAVGLPTRVVVGFPPVPEGPDGYRVVRGIDATAWPEVYFDGWGWIPFDPVSGTDSGPSAAAKREVLDRLASITASPTTPPTDAPPLVQPPAPVVEPPVAAEPSRWPVVLAVVPVLPVVLLLALRGIRRSRLRRAGAAGAWRHVLDLLVVSGRAPAPRLAAPEVASSLPAPAPRLADLADRAAFSPEGDVAGAEPWLLARQVRRAVSRGVPWYRRVWWPIDPRPLRRR</sequence>
<dbReference type="PANTHER" id="PTHR42736:SF1">
    <property type="entry name" value="PROTEIN-GLUTAMINE GAMMA-GLUTAMYLTRANSFERASE"/>
    <property type="match status" value="1"/>
</dbReference>
<organism evidence="3 4">
    <name type="scientific">Actinokineospora fastidiosa</name>
    <dbReference type="NCBI Taxonomy" id="1816"/>
    <lineage>
        <taxon>Bacteria</taxon>
        <taxon>Bacillati</taxon>
        <taxon>Actinomycetota</taxon>
        <taxon>Actinomycetes</taxon>
        <taxon>Pseudonocardiales</taxon>
        <taxon>Pseudonocardiaceae</taxon>
        <taxon>Actinokineospora</taxon>
    </lineage>
</organism>
<feature type="transmembrane region" description="Helical" evidence="1">
    <location>
        <begin position="44"/>
        <end position="62"/>
    </location>
</feature>
<dbReference type="Pfam" id="PF01841">
    <property type="entry name" value="Transglut_core"/>
    <property type="match status" value="1"/>
</dbReference>
<evidence type="ECO:0000313" key="4">
    <source>
        <dbReference type="Proteomes" id="UP000660680"/>
    </source>
</evidence>